<accession>A0A1T0A2S6</accession>
<evidence type="ECO:0000313" key="6">
    <source>
        <dbReference type="Proteomes" id="UP000255279"/>
    </source>
</evidence>
<keyword evidence="1" id="KW-0472">Membrane</keyword>
<name>A0A1T0A2S6_9GAMM</name>
<keyword evidence="1" id="KW-1133">Transmembrane helix</keyword>
<sequence length="151" mass="16985">MQKIALFFHLLGACIWVGGHLYLLVRLMPNFIKNQDVKGFLAFEKSYEPLGMAALLLQVITGAYLLSRFVPASLWFSPLGSLGALIHAKFLWLILTLLTALHARFRVVARLERGTHDDKTLKNMGVHVLLICVWSVAFVATGMMFRWGGAW</sequence>
<feature type="domain" description="Copper resistance protein D" evidence="2">
    <location>
        <begin position="43"/>
        <end position="139"/>
    </location>
</feature>
<dbReference type="InterPro" id="IPR008457">
    <property type="entry name" value="Cu-R_CopD_dom"/>
</dbReference>
<evidence type="ECO:0000313" key="5">
    <source>
        <dbReference type="Proteomes" id="UP000190435"/>
    </source>
</evidence>
<feature type="transmembrane region" description="Helical" evidence="1">
    <location>
        <begin position="86"/>
        <end position="105"/>
    </location>
</feature>
<proteinExistence type="predicted"/>
<gene>
    <name evidence="3" type="ORF">B0181_06425</name>
    <name evidence="4" type="ORF">NCTC10293_00617</name>
</gene>
<keyword evidence="1" id="KW-0812">Transmembrane</keyword>
<dbReference type="EMBL" id="UGQE01000001">
    <property type="protein sequence ID" value="STZ10285.1"/>
    <property type="molecule type" value="Genomic_DNA"/>
</dbReference>
<organism evidence="3 5">
    <name type="scientific">Moraxella caviae</name>
    <dbReference type="NCBI Taxonomy" id="34060"/>
    <lineage>
        <taxon>Bacteria</taxon>
        <taxon>Pseudomonadati</taxon>
        <taxon>Pseudomonadota</taxon>
        <taxon>Gammaproteobacteria</taxon>
        <taxon>Moraxellales</taxon>
        <taxon>Moraxellaceae</taxon>
        <taxon>Moraxella</taxon>
    </lineage>
</organism>
<dbReference type="Proteomes" id="UP000255279">
    <property type="component" value="Unassembled WGS sequence"/>
</dbReference>
<reference evidence="4 6" key="2">
    <citation type="submission" date="2018-06" db="EMBL/GenBank/DDBJ databases">
        <authorList>
            <consortium name="Pathogen Informatics"/>
            <person name="Doyle S."/>
        </authorList>
    </citation>
    <scope>NUCLEOTIDE SEQUENCE [LARGE SCALE GENOMIC DNA]</scope>
    <source>
        <strain evidence="4 6">NCTC10293</strain>
    </source>
</reference>
<evidence type="ECO:0000313" key="3">
    <source>
        <dbReference type="EMBL" id="OOR89601.1"/>
    </source>
</evidence>
<dbReference type="RefSeq" id="WP_078276682.1">
    <property type="nucleotide sequence ID" value="NZ_MUXU01000038.1"/>
</dbReference>
<feature type="transmembrane region" description="Helical" evidence="1">
    <location>
        <begin position="126"/>
        <end position="145"/>
    </location>
</feature>
<dbReference type="Pfam" id="PF05425">
    <property type="entry name" value="CopD"/>
    <property type="match status" value="1"/>
</dbReference>
<evidence type="ECO:0000259" key="2">
    <source>
        <dbReference type="Pfam" id="PF05425"/>
    </source>
</evidence>
<dbReference type="GO" id="GO:0016020">
    <property type="term" value="C:membrane"/>
    <property type="evidence" value="ECO:0007669"/>
    <property type="project" value="InterPro"/>
</dbReference>
<feature type="transmembrane region" description="Helical" evidence="1">
    <location>
        <begin position="6"/>
        <end position="25"/>
    </location>
</feature>
<protein>
    <submittedName>
        <fullName evidence="4">Copper export protein</fullName>
    </submittedName>
</protein>
<evidence type="ECO:0000313" key="4">
    <source>
        <dbReference type="EMBL" id="STZ10285.1"/>
    </source>
</evidence>
<evidence type="ECO:0000256" key="1">
    <source>
        <dbReference type="SAM" id="Phobius"/>
    </source>
</evidence>
<reference evidence="3 5" key="1">
    <citation type="submission" date="2017-02" db="EMBL/GenBank/DDBJ databases">
        <title>Draft genome sequence of Moraxella caviae CCUG 355 type strain.</title>
        <authorList>
            <person name="Engstrom-Jakobsson H."/>
            <person name="Salva-Serra F."/>
            <person name="Thorell K."/>
            <person name="Gonzales-Siles L."/>
            <person name="Karlsson R."/>
            <person name="Boulund F."/>
            <person name="Engstrand L."/>
            <person name="Moore E."/>
        </authorList>
    </citation>
    <scope>NUCLEOTIDE SEQUENCE [LARGE SCALE GENOMIC DNA]</scope>
    <source>
        <strain evidence="3 5">CCUG 355</strain>
    </source>
</reference>
<dbReference type="OrthoDB" id="1162754at2"/>
<feature type="transmembrane region" description="Helical" evidence="1">
    <location>
        <begin position="46"/>
        <end position="66"/>
    </location>
</feature>
<keyword evidence="5" id="KW-1185">Reference proteome</keyword>
<dbReference type="EMBL" id="MUXU01000038">
    <property type="protein sequence ID" value="OOR89601.1"/>
    <property type="molecule type" value="Genomic_DNA"/>
</dbReference>
<dbReference type="STRING" id="34060.B0181_06425"/>
<dbReference type="AlphaFoldDB" id="A0A1T0A2S6"/>
<dbReference type="Proteomes" id="UP000190435">
    <property type="component" value="Unassembled WGS sequence"/>
</dbReference>